<accession>A0A1X7UAK5</accession>
<dbReference type="InParanoid" id="A0A1X7UAK5"/>
<evidence type="ECO:0000259" key="1">
    <source>
        <dbReference type="Pfam" id="PF02734"/>
    </source>
</evidence>
<dbReference type="InterPro" id="IPR004007">
    <property type="entry name" value="DhaL_dom"/>
</dbReference>
<sequence>IYTLLLTSGSRVIGRGECLSKWVESLMEGIRAIKQYGGADVGDRTMLDSLVPAAKALQRFITDSSSPLDALKAAVEPIHLRLSSCYFGFKICLSGSYNYWMSLDVFKYHFSGHHLFSDAFFASSDISIARMDLL</sequence>
<reference evidence="2" key="1">
    <citation type="submission" date="2017-05" db="UniProtKB">
        <authorList>
            <consortium name="EnsemblMetazoa"/>
        </authorList>
    </citation>
    <scope>IDENTIFICATION</scope>
</reference>
<proteinExistence type="predicted"/>
<protein>
    <recommendedName>
        <fullName evidence="1">DhaL domain-containing protein</fullName>
    </recommendedName>
</protein>
<name>A0A1X7UAK5_AMPQE</name>
<dbReference type="OrthoDB" id="1724672at2759"/>
<dbReference type="SUPFAM" id="SSF101473">
    <property type="entry name" value="DhaL-like"/>
    <property type="match status" value="1"/>
</dbReference>
<evidence type="ECO:0000313" key="2">
    <source>
        <dbReference type="EnsemblMetazoa" id="Aqu2.1.24790_001"/>
    </source>
</evidence>
<dbReference type="Gene3D" id="1.25.40.340">
    <property type="match status" value="1"/>
</dbReference>
<dbReference type="Pfam" id="PF02734">
    <property type="entry name" value="Dak2"/>
    <property type="match status" value="1"/>
</dbReference>
<dbReference type="STRING" id="400682.A0A1X7UAK5"/>
<dbReference type="EnsemblMetazoa" id="Aqu2.1.24790_001">
    <property type="protein sequence ID" value="Aqu2.1.24790_001"/>
    <property type="gene ID" value="Aqu2.1.24790"/>
</dbReference>
<dbReference type="AlphaFoldDB" id="A0A1X7UAK5"/>
<dbReference type="GO" id="GO:0004371">
    <property type="term" value="F:glycerone kinase activity"/>
    <property type="evidence" value="ECO:0007669"/>
    <property type="project" value="InterPro"/>
</dbReference>
<dbReference type="GO" id="GO:0006071">
    <property type="term" value="P:glycerol metabolic process"/>
    <property type="evidence" value="ECO:0007669"/>
    <property type="project" value="InterPro"/>
</dbReference>
<organism evidence="2">
    <name type="scientific">Amphimedon queenslandica</name>
    <name type="common">Sponge</name>
    <dbReference type="NCBI Taxonomy" id="400682"/>
    <lineage>
        <taxon>Eukaryota</taxon>
        <taxon>Metazoa</taxon>
        <taxon>Porifera</taxon>
        <taxon>Demospongiae</taxon>
        <taxon>Heteroscleromorpha</taxon>
        <taxon>Haplosclerida</taxon>
        <taxon>Niphatidae</taxon>
        <taxon>Amphimedon</taxon>
    </lineage>
</organism>
<dbReference type="InterPro" id="IPR036117">
    <property type="entry name" value="DhaL_dom_sf"/>
</dbReference>
<feature type="domain" description="DhaL" evidence="1">
    <location>
        <begin position="5"/>
        <end position="76"/>
    </location>
</feature>